<dbReference type="KEGG" id="stp:Strop_1714"/>
<organism evidence="6 7">
    <name type="scientific">Salinispora tropica (strain ATCC BAA-916 / DSM 44818 / JCM 13857 / NBRC 105044 / CNB-440)</name>
    <dbReference type="NCBI Taxonomy" id="369723"/>
    <lineage>
        <taxon>Bacteria</taxon>
        <taxon>Bacillati</taxon>
        <taxon>Actinomycetota</taxon>
        <taxon>Actinomycetes</taxon>
        <taxon>Micromonosporales</taxon>
        <taxon>Micromonosporaceae</taxon>
        <taxon>Salinispora</taxon>
    </lineage>
</organism>
<dbReference type="SUPFAM" id="SSF46689">
    <property type="entry name" value="Homeodomain-like"/>
    <property type="match status" value="1"/>
</dbReference>
<name>A4X5M8_SALTO</name>
<evidence type="ECO:0000256" key="4">
    <source>
        <dbReference type="PROSITE-ProRule" id="PRU00335"/>
    </source>
</evidence>
<dbReference type="PANTHER" id="PTHR30055:SF234">
    <property type="entry name" value="HTH-TYPE TRANSCRIPTIONAL REGULATOR BETI"/>
    <property type="match status" value="1"/>
</dbReference>
<dbReference type="PANTHER" id="PTHR30055">
    <property type="entry name" value="HTH-TYPE TRANSCRIPTIONAL REGULATOR RUTR"/>
    <property type="match status" value="1"/>
</dbReference>
<dbReference type="RefSeq" id="WP_011905609.1">
    <property type="nucleotide sequence ID" value="NC_009380.1"/>
</dbReference>
<evidence type="ECO:0000313" key="7">
    <source>
        <dbReference type="Proteomes" id="UP000000235"/>
    </source>
</evidence>
<dbReference type="InterPro" id="IPR001647">
    <property type="entry name" value="HTH_TetR"/>
</dbReference>
<accession>A4X5M8</accession>
<dbReference type="GO" id="GO:0003700">
    <property type="term" value="F:DNA-binding transcription factor activity"/>
    <property type="evidence" value="ECO:0007669"/>
    <property type="project" value="TreeGrafter"/>
</dbReference>
<keyword evidence="7" id="KW-1185">Reference proteome</keyword>
<evidence type="ECO:0000256" key="1">
    <source>
        <dbReference type="ARBA" id="ARBA00023015"/>
    </source>
</evidence>
<evidence type="ECO:0000256" key="2">
    <source>
        <dbReference type="ARBA" id="ARBA00023125"/>
    </source>
</evidence>
<dbReference type="EMBL" id="CP000667">
    <property type="protein sequence ID" value="ABP54178.1"/>
    <property type="molecule type" value="Genomic_DNA"/>
</dbReference>
<reference evidence="7" key="1">
    <citation type="journal article" date="2007" name="Proc. Natl. Acad. Sci. U.S.A.">
        <title>Genome sequencing reveals complex secondary metabolome in the marine actinomycete Salinispora tropica.</title>
        <authorList>
            <person name="Udwary D.W."/>
            <person name="Zeigler L."/>
            <person name="Asolkar R.N."/>
            <person name="Singan V."/>
            <person name="Lapidus A."/>
            <person name="Fenical W."/>
            <person name="Jensen P.R."/>
            <person name="Moore B.S."/>
        </authorList>
    </citation>
    <scope>NUCLEOTIDE SEQUENCE [LARGE SCALE GENOMIC DNA]</scope>
    <source>
        <strain evidence="7">ATCC BAA-916 / DSM 44818 / CNB-440</strain>
    </source>
</reference>
<evidence type="ECO:0000256" key="3">
    <source>
        <dbReference type="ARBA" id="ARBA00023163"/>
    </source>
</evidence>
<dbReference type="GO" id="GO:0000976">
    <property type="term" value="F:transcription cis-regulatory region binding"/>
    <property type="evidence" value="ECO:0007669"/>
    <property type="project" value="TreeGrafter"/>
</dbReference>
<keyword evidence="2 4" id="KW-0238">DNA-binding</keyword>
<keyword evidence="3" id="KW-0804">Transcription</keyword>
<dbReference type="AlphaFoldDB" id="A4X5M8"/>
<evidence type="ECO:0000259" key="5">
    <source>
        <dbReference type="PROSITE" id="PS50977"/>
    </source>
</evidence>
<protein>
    <submittedName>
        <fullName evidence="6">Regulatory protein, TetR</fullName>
    </submittedName>
</protein>
<dbReference type="InterPro" id="IPR001387">
    <property type="entry name" value="Cro/C1-type_HTH"/>
</dbReference>
<dbReference type="Gene3D" id="1.10.357.10">
    <property type="entry name" value="Tetracycline Repressor, domain 2"/>
    <property type="match status" value="1"/>
</dbReference>
<dbReference type="CDD" id="cd00093">
    <property type="entry name" value="HTH_XRE"/>
    <property type="match status" value="1"/>
</dbReference>
<sequence>MDSGRLSDVLDATYTCLIRYGVRRTTMDDIAAAMGVSRSAVYQYVRGKDDAFRQLAGRLHTQALTRARQAAGQDAPCVQRIRGVLAAKLDLSLHLIGDSPHTAELIDSKARLFGEICTEFTVELRKLLAGLFTEAGAADADAAAEICVALVAGLETAPNGRHLLGRAVDALVPGLLPPAEPVGHVSGTTV</sequence>
<dbReference type="eggNOG" id="COG1309">
    <property type="taxonomic scope" value="Bacteria"/>
</dbReference>
<dbReference type="InterPro" id="IPR009057">
    <property type="entry name" value="Homeodomain-like_sf"/>
</dbReference>
<feature type="DNA-binding region" description="H-T-H motif" evidence="4">
    <location>
        <begin position="26"/>
        <end position="45"/>
    </location>
</feature>
<feature type="domain" description="HTH tetR-type" evidence="5">
    <location>
        <begin position="3"/>
        <end position="63"/>
    </location>
</feature>
<dbReference type="PROSITE" id="PS50977">
    <property type="entry name" value="HTH_TETR_2"/>
    <property type="match status" value="1"/>
</dbReference>
<dbReference type="STRING" id="369723.Strop_1714"/>
<keyword evidence="1" id="KW-0805">Transcription regulation</keyword>
<gene>
    <name evidence="6" type="ordered locus">Strop_1714</name>
</gene>
<dbReference type="Proteomes" id="UP000000235">
    <property type="component" value="Chromosome"/>
</dbReference>
<evidence type="ECO:0000313" key="6">
    <source>
        <dbReference type="EMBL" id="ABP54178.1"/>
    </source>
</evidence>
<dbReference type="HOGENOM" id="CLU_069356_36_1_11"/>
<proteinExistence type="predicted"/>
<dbReference type="Pfam" id="PF00440">
    <property type="entry name" value="TetR_N"/>
    <property type="match status" value="1"/>
</dbReference>
<dbReference type="PATRIC" id="fig|369723.5.peg.1758"/>
<dbReference type="InterPro" id="IPR050109">
    <property type="entry name" value="HTH-type_TetR-like_transc_reg"/>
</dbReference>